<evidence type="ECO:0000313" key="1">
    <source>
        <dbReference type="EMBL" id="AVZ75788.1"/>
    </source>
</evidence>
<organism evidence="1 2">
    <name type="scientific">Streptomyces lunaelactis</name>
    <dbReference type="NCBI Taxonomy" id="1535768"/>
    <lineage>
        <taxon>Bacteria</taxon>
        <taxon>Bacillati</taxon>
        <taxon>Actinomycetota</taxon>
        <taxon>Actinomycetes</taxon>
        <taxon>Kitasatosporales</taxon>
        <taxon>Streptomycetaceae</taxon>
        <taxon>Streptomyces</taxon>
    </lineage>
</organism>
<accession>A0A2R4T9H8</accession>
<gene>
    <name evidence="1" type="ORF">SLUN_29840</name>
</gene>
<name>A0A2R4T9H8_9ACTN</name>
<dbReference type="AlphaFoldDB" id="A0A2R4T9H8"/>
<evidence type="ECO:0000313" key="2">
    <source>
        <dbReference type="Proteomes" id="UP000244201"/>
    </source>
</evidence>
<proteinExistence type="predicted"/>
<dbReference type="EMBL" id="CP026304">
    <property type="protein sequence ID" value="AVZ75788.1"/>
    <property type="molecule type" value="Genomic_DNA"/>
</dbReference>
<dbReference type="RefSeq" id="WP_108153076.1">
    <property type="nucleotide sequence ID" value="NZ_CP026304.1"/>
</dbReference>
<sequence>MTGEVPEEATATRSTIAQRLLRAVRKDGDGDGDGDQVDLRLVHHKRDVYRRVADRMAQLLPAPPAALRVALMRLCEEDDPRVLSPGGGERVDEALVDQLREILIALTVIFEYIEGPYVRVVELVVRNGDKPVVYRNKTYADGLDVPHRVTEARIMAGETETRFTVYPPTAAEV</sequence>
<dbReference type="KEGG" id="slk:SLUN_29840"/>
<keyword evidence="2" id="KW-1185">Reference proteome</keyword>
<dbReference type="GeneID" id="55659455"/>
<dbReference type="Proteomes" id="UP000244201">
    <property type="component" value="Chromosome"/>
</dbReference>
<protein>
    <submittedName>
        <fullName evidence="1">Uncharacterized protein</fullName>
    </submittedName>
</protein>
<reference evidence="1 2" key="1">
    <citation type="submission" date="2018-01" db="EMBL/GenBank/DDBJ databases">
        <title>Complete genome sequence of Streptomyces lunaelactis MM109T, a Ferroverdin A producer isolated from cave moonmilk deposits.</title>
        <authorList>
            <person name="Naome A."/>
            <person name="Martinet L."/>
            <person name="Maciejewska M."/>
            <person name="Anderssen S."/>
            <person name="Adam D."/>
            <person name="Tenconi E."/>
            <person name="Deflandre B."/>
            <person name="Arguelles-Arias A."/>
            <person name="Calusinska M."/>
            <person name="Copieters W."/>
            <person name="Karim L."/>
            <person name="Hanikenne M."/>
            <person name="Baurain D."/>
            <person name="van Wezel G."/>
            <person name="Smargiasso N."/>
            <person name="de Pauw E."/>
            <person name="Delfosse P."/>
            <person name="Rigali S."/>
        </authorList>
    </citation>
    <scope>NUCLEOTIDE SEQUENCE [LARGE SCALE GENOMIC DNA]</scope>
    <source>
        <strain evidence="1 2">MM109</strain>
    </source>
</reference>